<dbReference type="AlphaFoldDB" id="A0A9Q3H334"/>
<accession>A0A9Q3H334</accession>
<evidence type="ECO:0000259" key="1">
    <source>
        <dbReference type="Pfam" id="PF17921"/>
    </source>
</evidence>
<reference evidence="2" key="1">
    <citation type="submission" date="2021-03" db="EMBL/GenBank/DDBJ databases">
        <title>Draft genome sequence of rust myrtle Austropuccinia psidii MF-1, a brazilian biotype.</title>
        <authorList>
            <person name="Quecine M.C."/>
            <person name="Pachon D.M.R."/>
            <person name="Bonatelli M.L."/>
            <person name="Correr F.H."/>
            <person name="Franceschini L.M."/>
            <person name="Leite T.F."/>
            <person name="Margarido G.R.A."/>
            <person name="Almeida C.A."/>
            <person name="Ferrarezi J.A."/>
            <person name="Labate C.A."/>
        </authorList>
    </citation>
    <scope>NUCLEOTIDE SEQUENCE</scope>
    <source>
        <strain evidence="2">MF-1</strain>
    </source>
</reference>
<gene>
    <name evidence="2" type="ORF">O181_029818</name>
</gene>
<sequence length="179" mass="21053">MHRWQIAIQEYRGNMTIVNRDGNIHKNANGLSRWPLPNNIDNPSYVPEEASPQIPIEVSSVTDLNTTFFEEVRNSYTQDKNCSILFQLITKYFKDNSLIHTLDDIWNKSYDEGRFHLLDGTIYHRTKHTCVMTVVDRSLINLLLKECHDSPFSGHLSEDRTREKIKTCIWWPMWQKDVA</sequence>
<dbReference type="Pfam" id="PF17921">
    <property type="entry name" value="Integrase_H2C2"/>
    <property type="match status" value="1"/>
</dbReference>
<dbReference type="InterPro" id="IPR041588">
    <property type="entry name" value="Integrase_H2C2"/>
</dbReference>
<dbReference type="Proteomes" id="UP000765509">
    <property type="component" value="Unassembled WGS sequence"/>
</dbReference>
<comment type="caution">
    <text evidence="2">The sequence shown here is derived from an EMBL/GenBank/DDBJ whole genome shotgun (WGS) entry which is preliminary data.</text>
</comment>
<evidence type="ECO:0000313" key="2">
    <source>
        <dbReference type="EMBL" id="MBW0490103.1"/>
    </source>
</evidence>
<protein>
    <recommendedName>
        <fullName evidence="1">Integrase zinc-binding domain-containing protein</fullName>
    </recommendedName>
</protein>
<evidence type="ECO:0000313" key="3">
    <source>
        <dbReference type="Proteomes" id="UP000765509"/>
    </source>
</evidence>
<proteinExistence type="predicted"/>
<feature type="domain" description="Integrase zinc-binding" evidence="1">
    <location>
        <begin position="135"/>
        <end position="178"/>
    </location>
</feature>
<name>A0A9Q3H334_9BASI</name>
<dbReference type="EMBL" id="AVOT02010410">
    <property type="protein sequence ID" value="MBW0490103.1"/>
    <property type="molecule type" value="Genomic_DNA"/>
</dbReference>
<organism evidence="2 3">
    <name type="scientific">Austropuccinia psidii MF-1</name>
    <dbReference type="NCBI Taxonomy" id="1389203"/>
    <lineage>
        <taxon>Eukaryota</taxon>
        <taxon>Fungi</taxon>
        <taxon>Dikarya</taxon>
        <taxon>Basidiomycota</taxon>
        <taxon>Pucciniomycotina</taxon>
        <taxon>Pucciniomycetes</taxon>
        <taxon>Pucciniales</taxon>
        <taxon>Sphaerophragmiaceae</taxon>
        <taxon>Austropuccinia</taxon>
    </lineage>
</organism>
<dbReference type="Gene3D" id="1.10.340.70">
    <property type="match status" value="1"/>
</dbReference>
<keyword evidence="3" id="KW-1185">Reference proteome</keyword>